<evidence type="ECO:0000259" key="3">
    <source>
        <dbReference type="PROSITE" id="PS51371"/>
    </source>
</evidence>
<keyword evidence="5" id="KW-1185">Reference proteome</keyword>
<evidence type="ECO:0000256" key="1">
    <source>
        <dbReference type="ARBA" id="ARBA00023122"/>
    </source>
</evidence>
<dbReference type="OrthoDB" id="9794094at2"/>
<dbReference type="HOGENOM" id="CLU_040681_12_0_6"/>
<dbReference type="PANTHER" id="PTHR43080:SF2">
    <property type="entry name" value="CBS DOMAIN-CONTAINING PROTEIN"/>
    <property type="match status" value="1"/>
</dbReference>
<sequence length="149" mass="16708">MRIGEYCNQDVITMNGEESVKAAAELMRRHHVGDIVLVDERNGQYIPRGIITDRDIVIEVVAKGIDADSLTVQDIITRPLLTVHEDESLLNCLKLMRVKGVRRLPVVNENKVLMGVISFDDITAVLSGMLFNVVGIVDRQQQIETKQRA</sequence>
<feature type="domain" description="CBS" evidence="3">
    <location>
        <begin position="7"/>
        <end position="67"/>
    </location>
</feature>
<evidence type="ECO:0000313" key="5">
    <source>
        <dbReference type="Proteomes" id="UP000032430"/>
    </source>
</evidence>
<dbReference type="PANTHER" id="PTHR43080">
    <property type="entry name" value="CBS DOMAIN-CONTAINING PROTEIN CBSX3, MITOCHONDRIAL"/>
    <property type="match status" value="1"/>
</dbReference>
<dbReference type="InterPro" id="IPR046342">
    <property type="entry name" value="CBS_dom_sf"/>
</dbReference>
<reference evidence="5" key="1">
    <citation type="submission" date="2014-09" db="EMBL/GenBank/DDBJ databases">
        <authorList>
            <person name="Gomez-Valero L."/>
        </authorList>
    </citation>
    <scope>NUCLEOTIDE SEQUENCE [LARGE SCALE GENOMIC DNA]</scope>
    <source>
        <strain evidence="5">ATCC700992</strain>
    </source>
</reference>
<dbReference type="CDD" id="cd17775">
    <property type="entry name" value="CBS_pair_bact_arch"/>
    <property type="match status" value="1"/>
</dbReference>
<proteinExistence type="predicted"/>
<gene>
    <name evidence="4" type="ORF">LFA_0051</name>
</gene>
<dbReference type="KEGG" id="lfa:LFA_0051"/>
<dbReference type="SUPFAM" id="SSF54631">
    <property type="entry name" value="CBS-domain pair"/>
    <property type="match status" value="1"/>
</dbReference>
<dbReference type="AlphaFoldDB" id="A0A098G0P9"/>
<feature type="domain" description="CBS" evidence="3">
    <location>
        <begin position="76"/>
        <end position="133"/>
    </location>
</feature>
<dbReference type="STRING" id="1212491.LFA_0051"/>
<name>A0A098G0P9_9GAMM</name>
<evidence type="ECO:0000313" key="4">
    <source>
        <dbReference type="EMBL" id="CEG55536.1"/>
    </source>
</evidence>
<dbReference type="Proteomes" id="UP000032430">
    <property type="component" value="Chromosome I"/>
</dbReference>
<dbReference type="PROSITE" id="PS51371">
    <property type="entry name" value="CBS"/>
    <property type="match status" value="2"/>
</dbReference>
<keyword evidence="1 2" id="KW-0129">CBS domain</keyword>
<dbReference type="EMBL" id="LN614827">
    <property type="protein sequence ID" value="CEG55536.1"/>
    <property type="molecule type" value="Genomic_DNA"/>
</dbReference>
<dbReference type="Pfam" id="PF00571">
    <property type="entry name" value="CBS"/>
    <property type="match status" value="2"/>
</dbReference>
<organism evidence="4 5">
    <name type="scientific">Legionella fallonii LLAP-10</name>
    <dbReference type="NCBI Taxonomy" id="1212491"/>
    <lineage>
        <taxon>Bacteria</taxon>
        <taxon>Pseudomonadati</taxon>
        <taxon>Pseudomonadota</taxon>
        <taxon>Gammaproteobacteria</taxon>
        <taxon>Legionellales</taxon>
        <taxon>Legionellaceae</taxon>
        <taxon>Legionella</taxon>
    </lineage>
</organism>
<dbReference type="InterPro" id="IPR000644">
    <property type="entry name" value="CBS_dom"/>
</dbReference>
<dbReference type="Gene3D" id="3.10.580.10">
    <property type="entry name" value="CBS-domain"/>
    <property type="match status" value="1"/>
</dbReference>
<accession>A0A098G0P9</accession>
<dbReference type="RefSeq" id="WP_045094405.1">
    <property type="nucleotide sequence ID" value="NZ_LN614827.1"/>
</dbReference>
<dbReference type="InterPro" id="IPR051257">
    <property type="entry name" value="Diverse_CBS-Domain"/>
</dbReference>
<dbReference type="SMART" id="SM00116">
    <property type="entry name" value="CBS"/>
    <property type="match status" value="2"/>
</dbReference>
<protein>
    <recommendedName>
        <fullName evidence="3">CBS domain-containing protein</fullName>
    </recommendedName>
</protein>
<evidence type="ECO:0000256" key="2">
    <source>
        <dbReference type="PROSITE-ProRule" id="PRU00703"/>
    </source>
</evidence>